<protein>
    <submittedName>
        <fullName evidence="1">Uncharacterized protein</fullName>
    </submittedName>
</protein>
<name>A0A7S4G0K3_9EUGL</name>
<gene>
    <name evidence="1" type="ORF">EGYM00163_LOCUS32448</name>
</gene>
<sequence length="108" mass="12435">MTCIGYEARCLSSGAITLCITDYHSPSSKGGMFCRRLLMWSWQWQHGLQGCAQPLYIQRAMQMEKQGSDFSTIQRTICDLTGEKVFLGTTTQFDHGKRTQRTLKENWF</sequence>
<reference evidence="1" key="1">
    <citation type="submission" date="2021-01" db="EMBL/GenBank/DDBJ databases">
        <authorList>
            <person name="Corre E."/>
            <person name="Pelletier E."/>
            <person name="Niang G."/>
            <person name="Scheremetjew M."/>
            <person name="Finn R."/>
            <person name="Kale V."/>
            <person name="Holt S."/>
            <person name="Cochrane G."/>
            <person name="Meng A."/>
            <person name="Brown T."/>
            <person name="Cohen L."/>
        </authorList>
    </citation>
    <scope>NUCLEOTIDE SEQUENCE</scope>
    <source>
        <strain evidence="1">CCMP1594</strain>
    </source>
</reference>
<organism evidence="1">
    <name type="scientific">Eutreptiella gymnastica</name>
    <dbReference type="NCBI Taxonomy" id="73025"/>
    <lineage>
        <taxon>Eukaryota</taxon>
        <taxon>Discoba</taxon>
        <taxon>Euglenozoa</taxon>
        <taxon>Euglenida</taxon>
        <taxon>Spirocuta</taxon>
        <taxon>Euglenophyceae</taxon>
        <taxon>Eutreptiales</taxon>
        <taxon>Eutreptiaceae</taxon>
        <taxon>Eutreptiella</taxon>
    </lineage>
</organism>
<dbReference type="AlphaFoldDB" id="A0A7S4G0K3"/>
<proteinExistence type="predicted"/>
<evidence type="ECO:0000313" key="1">
    <source>
        <dbReference type="EMBL" id="CAE0821275.1"/>
    </source>
</evidence>
<dbReference type="EMBL" id="HBJA01093468">
    <property type="protein sequence ID" value="CAE0821275.1"/>
    <property type="molecule type" value="Transcribed_RNA"/>
</dbReference>
<accession>A0A7S4G0K3</accession>